<evidence type="ECO:0000313" key="3">
    <source>
        <dbReference type="Proteomes" id="UP000240009"/>
    </source>
</evidence>
<feature type="signal peptide" evidence="1">
    <location>
        <begin position="1"/>
        <end position="21"/>
    </location>
</feature>
<protein>
    <submittedName>
        <fullName evidence="2">Uncharacterized protein</fullName>
    </submittedName>
</protein>
<name>A0A2S8G7E4_9BACT</name>
<reference evidence="2 3" key="1">
    <citation type="submission" date="2018-02" db="EMBL/GenBank/DDBJ databases">
        <title>Comparative genomes isolates from brazilian mangrove.</title>
        <authorList>
            <person name="Araujo J.E."/>
            <person name="Taketani R.G."/>
            <person name="Silva M.C.P."/>
            <person name="Loureco M.V."/>
            <person name="Andreote F.D."/>
        </authorList>
    </citation>
    <scope>NUCLEOTIDE SEQUENCE [LARGE SCALE GENOMIC DNA]</scope>
    <source>
        <strain evidence="2 3">HEX-2 MGV</strain>
    </source>
</reference>
<organism evidence="2 3">
    <name type="scientific">Blastopirellula marina</name>
    <dbReference type="NCBI Taxonomy" id="124"/>
    <lineage>
        <taxon>Bacteria</taxon>
        <taxon>Pseudomonadati</taxon>
        <taxon>Planctomycetota</taxon>
        <taxon>Planctomycetia</taxon>
        <taxon>Pirellulales</taxon>
        <taxon>Pirellulaceae</taxon>
        <taxon>Blastopirellula</taxon>
    </lineage>
</organism>
<dbReference type="EMBL" id="PUIA01000014">
    <property type="protein sequence ID" value="PQO40343.1"/>
    <property type="molecule type" value="Genomic_DNA"/>
</dbReference>
<gene>
    <name evidence="2" type="ORF">C5Y96_01880</name>
</gene>
<dbReference type="AlphaFoldDB" id="A0A2S8G7E4"/>
<comment type="caution">
    <text evidence="2">The sequence shown here is derived from an EMBL/GenBank/DDBJ whole genome shotgun (WGS) entry which is preliminary data.</text>
</comment>
<sequence>MVSMKRVAILLIAFWIGCSQSPGLFDQTPDDFEPLVVQAAADVSRTDPKLNILQELDSILRSLGCKQDGSSYLYDGSLASISYADEPYLMVGVIVTGEDRLDVRMYYNRNRPEELKDWITRFQNAVDGTMGLTCDVIEEPSTGPF</sequence>
<evidence type="ECO:0000256" key="1">
    <source>
        <dbReference type="SAM" id="SignalP"/>
    </source>
</evidence>
<proteinExistence type="predicted"/>
<feature type="chain" id="PRO_5015404443" evidence="1">
    <location>
        <begin position="22"/>
        <end position="145"/>
    </location>
</feature>
<keyword evidence="1" id="KW-0732">Signal</keyword>
<dbReference type="Proteomes" id="UP000240009">
    <property type="component" value="Unassembled WGS sequence"/>
</dbReference>
<accession>A0A2S8G7E4</accession>
<dbReference type="PROSITE" id="PS51257">
    <property type="entry name" value="PROKAR_LIPOPROTEIN"/>
    <property type="match status" value="1"/>
</dbReference>
<evidence type="ECO:0000313" key="2">
    <source>
        <dbReference type="EMBL" id="PQO40343.1"/>
    </source>
</evidence>